<feature type="transmembrane region" description="Helical" evidence="5">
    <location>
        <begin position="159"/>
        <end position="181"/>
    </location>
</feature>
<evidence type="ECO:0000256" key="4">
    <source>
        <dbReference type="ARBA" id="ARBA00023136"/>
    </source>
</evidence>
<dbReference type="EMBL" id="LAZR01007996">
    <property type="protein sequence ID" value="KKM81597.1"/>
    <property type="molecule type" value="Genomic_DNA"/>
</dbReference>
<feature type="transmembrane region" description="Helical" evidence="5">
    <location>
        <begin position="238"/>
        <end position="259"/>
    </location>
</feature>
<comment type="caution">
    <text evidence="6">The sequence shown here is derived from an EMBL/GenBank/DDBJ whole genome shotgun (WGS) entry which is preliminary data.</text>
</comment>
<evidence type="ECO:0000256" key="2">
    <source>
        <dbReference type="ARBA" id="ARBA00022692"/>
    </source>
</evidence>
<sequence>MTGLEGLSPHLSGPALLSVLIALGFVVGVLTGLFGVGGAFLLTPLLQVALGIPYPVAIGSSLSYTIGASSSAAARHWRLRNFEPGMVLILAGAAMVGAVLGGMANRSMEQGLGKTNYTLTMHGLFMVILALSAVLIGRGGRVSREGKSLLQRLPLPPRIDLPASQLMQVSIPGLCVVGLLVGVLKGMMGIGGGVLFMPLLILVVGLEAHQAVGTSLGVVLFSSIAGTVKYGLDGNVNMWIVMPLLISSVIGVQIGVWICQKLHAEKLRRHFAILVLLVTALLAWDFVRMLLRATSLAGV</sequence>
<feature type="transmembrane region" description="Helical" evidence="5">
    <location>
        <begin position="117"/>
        <end position="138"/>
    </location>
</feature>
<dbReference type="Pfam" id="PF01925">
    <property type="entry name" value="TauE"/>
    <property type="match status" value="1"/>
</dbReference>
<dbReference type="InterPro" id="IPR051598">
    <property type="entry name" value="TSUP/Inactive_protease-like"/>
</dbReference>
<evidence type="ECO:0000313" key="6">
    <source>
        <dbReference type="EMBL" id="KKM81597.1"/>
    </source>
</evidence>
<dbReference type="AlphaFoldDB" id="A0A0F9NJU8"/>
<comment type="subcellular location">
    <subcellularLocation>
        <location evidence="1">Membrane</location>
        <topology evidence="1">Multi-pass membrane protein</topology>
    </subcellularLocation>
</comment>
<evidence type="ECO:0000256" key="3">
    <source>
        <dbReference type="ARBA" id="ARBA00022989"/>
    </source>
</evidence>
<dbReference type="PANTHER" id="PTHR43701:SF2">
    <property type="entry name" value="MEMBRANE TRANSPORTER PROTEIN YJNA-RELATED"/>
    <property type="match status" value="1"/>
</dbReference>
<feature type="transmembrane region" description="Helical" evidence="5">
    <location>
        <begin position="187"/>
        <end position="206"/>
    </location>
</feature>
<proteinExistence type="predicted"/>
<keyword evidence="3 5" id="KW-1133">Transmembrane helix</keyword>
<feature type="transmembrane region" description="Helical" evidence="5">
    <location>
        <begin position="271"/>
        <end position="291"/>
    </location>
</feature>
<name>A0A0F9NJU8_9ZZZZ</name>
<dbReference type="PANTHER" id="PTHR43701">
    <property type="entry name" value="MEMBRANE TRANSPORTER PROTEIN MJ0441-RELATED"/>
    <property type="match status" value="1"/>
</dbReference>
<keyword evidence="2 5" id="KW-0812">Transmembrane</keyword>
<accession>A0A0F9NJU8</accession>
<evidence type="ECO:0000256" key="5">
    <source>
        <dbReference type="SAM" id="Phobius"/>
    </source>
</evidence>
<feature type="transmembrane region" description="Helical" evidence="5">
    <location>
        <begin position="54"/>
        <end position="74"/>
    </location>
</feature>
<evidence type="ECO:0008006" key="7">
    <source>
        <dbReference type="Google" id="ProtNLM"/>
    </source>
</evidence>
<evidence type="ECO:0000256" key="1">
    <source>
        <dbReference type="ARBA" id="ARBA00004141"/>
    </source>
</evidence>
<dbReference type="GO" id="GO:0016020">
    <property type="term" value="C:membrane"/>
    <property type="evidence" value="ECO:0007669"/>
    <property type="project" value="UniProtKB-SubCell"/>
</dbReference>
<dbReference type="InterPro" id="IPR002781">
    <property type="entry name" value="TM_pro_TauE-like"/>
</dbReference>
<protein>
    <recommendedName>
        <fullName evidence="7">Membrane transporter protein</fullName>
    </recommendedName>
</protein>
<keyword evidence="4 5" id="KW-0472">Membrane</keyword>
<organism evidence="6">
    <name type="scientific">marine sediment metagenome</name>
    <dbReference type="NCBI Taxonomy" id="412755"/>
    <lineage>
        <taxon>unclassified sequences</taxon>
        <taxon>metagenomes</taxon>
        <taxon>ecological metagenomes</taxon>
    </lineage>
</organism>
<feature type="transmembrane region" description="Helical" evidence="5">
    <location>
        <begin position="15"/>
        <end position="42"/>
    </location>
</feature>
<gene>
    <name evidence="6" type="ORF">LCGC14_1328200</name>
</gene>
<feature type="transmembrane region" description="Helical" evidence="5">
    <location>
        <begin position="86"/>
        <end position="105"/>
    </location>
</feature>
<reference evidence="6" key="1">
    <citation type="journal article" date="2015" name="Nature">
        <title>Complex archaea that bridge the gap between prokaryotes and eukaryotes.</title>
        <authorList>
            <person name="Spang A."/>
            <person name="Saw J.H."/>
            <person name="Jorgensen S.L."/>
            <person name="Zaremba-Niedzwiedzka K."/>
            <person name="Martijn J."/>
            <person name="Lind A.E."/>
            <person name="van Eijk R."/>
            <person name="Schleper C."/>
            <person name="Guy L."/>
            <person name="Ettema T.J."/>
        </authorList>
    </citation>
    <scope>NUCLEOTIDE SEQUENCE</scope>
</reference>